<accession>A0ABW3T4Y1</accession>
<dbReference type="InterPro" id="IPR036390">
    <property type="entry name" value="WH_DNA-bd_sf"/>
</dbReference>
<dbReference type="PANTHER" id="PTHR43252:SF7">
    <property type="entry name" value="TRANSCRIPTIONAL REGULATOR YQJI"/>
    <property type="match status" value="1"/>
</dbReference>
<dbReference type="SUPFAM" id="SSF46785">
    <property type="entry name" value="Winged helix' DNA-binding domain"/>
    <property type="match status" value="1"/>
</dbReference>
<organism evidence="2 3">
    <name type="scientific">Phenylobacterium conjunctum</name>
    <dbReference type="NCBI Taxonomy" id="1298959"/>
    <lineage>
        <taxon>Bacteria</taxon>
        <taxon>Pseudomonadati</taxon>
        <taxon>Pseudomonadota</taxon>
        <taxon>Alphaproteobacteria</taxon>
        <taxon>Caulobacterales</taxon>
        <taxon>Caulobacteraceae</taxon>
        <taxon>Phenylobacterium</taxon>
    </lineage>
</organism>
<dbReference type="InterPro" id="IPR005149">
    <property type="entry name" value="Tscrpt_reg_PadR_N"/>
</dbReference>
<dbReference type="PANTHER" id="PTHR43252">
    <property type="entry name" value="TRANSCRIPTIONAL REGULATOR YQJI"/>
    <property type="match status" value="1"/>
</dbReference>
<evidence type="ECO:0000259" key="1">
    <source>
        <dbReference type="Pfam" id="PF03551"/>
    </source>
</evidence>
<dbReference type="InterPro" id="IPR036388">
    <property type="entry name" value="WH-like_DNA-bd_sf"/>
</dbReference>
<dbReference type="Gene3D" id="1.10.10.10">
    <property type="entry name" value="Winged helix-like DNA-binding domain superfamily/Winged helix DNA-binding domain"/>
    <property type="match status" value="1"/>
</dbReference>
<feature type="domain" description="Transcription regulator PadR N-terminal" evidence="1">
    <location>
        <begin position="51"/>
        <end position="120"/>
    </location>
</feature>
<keyword evidence="3" id="KW-1185">Reference proteome</keyword>
<reference evidence="3" key="1">
    <citation type="journal article" date="2019" name="Int. J. Syst. Evol. Microbiol.">
        <title>The Global Catalogue of Microorganisms (GCM) 10K type strain sequencing project: providing services to taxonomists for standard genome sequencing and annotation.</title>
        <authorList>
            <consortium name="The Broad Institute Genomics Platform"/>
            <consortium name="The Broad Institute Genome Sequencing Center for Infectious Disease"/>
            <person name="Wu L."/>
            <person name="Ma J."/>
        </authorList>
    </citation>
    <scope>NUCLEOTIDE SEQUENCE [LARGE SCALE GENOMIC DNA]</scope>
    <source>
        <strain evidence="3">CCUG 55074</strain>
    </source>
</reference>
<dbReference type="Pfam" id="PF03551">
    <property type="entry name" value="PadR"/>
    <property type="match status" value="1"/>
</dbReference>
<comment type="caution">
    <text evidence="2">The sequence shown here is derived from an EMBL/GenBank/DDBJ whole genome shotgun (WGS) entry which is preliminary data.</text>
</comment>
<sequence>MHRHFWDRHEHHSRHGWGGHMRDHLRGARHGGGRGGRIGRLLEHGDLRFVVLALVSEKPRHGYEIIRELEERTGGSYRPSPGVVYPTFSLLEDEGFVRAIGDEGGRKAYEITQAGREALDANRAGVDAIFSRLDEAGAQSTGARPRIQRAMQNLHTALALRLRQGEISEAQVDAIAAALDDAAAKIERV</sequence>
<dbReference type="Proteomes" id="UP001597216">
    <property type="component" value="Unassembled WGS sequence"/>
</dbReference>
<dbReference type="RefSeq" id="WP_374344202.1">
    <property type="nucleotide sequence ID" value="NZ_JBHTLQ010000033.1"/>
</dbReference>
<evidence type="ECO:0000313" key="2">
    <source>
        <dbReference type="EMBL" id="MFD1191740.1"/>
    </source>
</evidence>
<gene>
    <name evidence="2" type="ORF">ACFQ27_14215</name>
</gene>
<dbReference type="EMBL" id="JBHTLQ010000033">
    <property type="protein sequence ID" value="MFD1191740.1"/>
    <property type="molecule type" value="Genomic_DNA"/>
</dbReference>
<name>A0ABW3T4Y1_9CAUL</name>
<evidence type="ECO:0000313" key="3">
    <source>
        <dbReference type="Proteomes" id="UP001597216"/>
    </source>
</evidence>
<proteinExistence type="predicted"/>
<protein>
    <submittedName>
        <fullName evidence="2">PadR family transcriptional regulator</fullName>
    </submittedName>
</protein>